<keyword evidence="3" id="KW-1185">Reference proteome</keyword>
<sequence>MRAIGHDIRVRVRPGTGDGPVLLLCNGIGASLEVLQPLVDHLDPSITAARFDVPGVGGSPDARLPYTMPVLAHGLGILLDKLGYERADVFGISWGGALAQQFAFQHPQRCRRAVLVSTGTGSIMVPAGPKVLARMVTPRRYRDPDYARQIAADLYGGSTRDNPDAVRTLVGSHTRAGSRRGYRHQLLAGAGWCSLPWLRLIRQPTLLLFGDDDPLIPVVNGRILQRGLPHGELVVYPGGHLDVVVQAQTYGPVISEFLLR</sequence>
<reference evidence="2 3" key="1">
    <citation type="submission" date="2020-05" db="EMBL/GenBank/DDBJ databases">
        <title>Flexivirga sp. ID2601S isolated from air conditioner.</title>
        <authorList>
            <person name="Kim D.H."/>
        </authorList>
    </citation>
    <scope>NUCLEOTIDE SEQUENCE [LARGE SCALE GENOMIC DNA]</scope>
    <source>
        <strain evidence="2 3">ID2601S</strain>
    </source>
</reference>
<dbReference type="InterPro" id="IPR011942">
    <property type="entry name" value="PHA_depoly_arom"/>
</dbReference>
<dbReference type="SUPFAM" id="SSF53474">
    <property type="entry name" value="alpha/beta-Hydrolases"/>
    <property type="match status" value="1"/>
</dbReference>
<proteinExistence type="predicted"/>
<dbReference type="EMBL" id="JABENB010000001">
    <property type="protein sequence ID" value="NNG37929.1"/>
    <property type="molecule type" value="Genomic_DNA"/>
</dbReference>
<dbReference type="GO" id="GO:0004806">
    <property type="term" value="F:triacylglycerol lipase activity"/>
    <property type="evidence" value="ECO:0007669"/>
    <property type="project" value="TreeGrafter"/>
</dbReference>
<dbReference type="GO" id="GO:0046503">
    <property type="term" value="P:glycerolipid catabolic process"/>
    <property type="evidence" value="ECO:0007669"/>
    <property type="project" value="TreeGrafter"/>
</dbReference>
<evidence type="ECO:0000313" key="2">
    <source>
        <dbReference type="EMBL" id="NNG37929.1"/>
    </source>
</evidence>
<dbReference type="Gene3D" id="3.40.50.1820">
    <property type="entry name" value="alpha/beta hydrolase"/>
    <property type="match status" value="1"/>
</dbReference>
<accession>A0A849ABR5</accession>
<dbReference type="Proteomes" id="UP000557772">
    <property type="component" value="Unassembled WGS sequence"/>
</dbReference>
<evidence type="ECO:0000313" key="3">
    <source>
        <dbReference type="Proteomes" id="UP000557772"/>
    </source>
</evidence>
<dbReference type="PANTHER" id="PTHR43433:SF5">
    <property type="entry name" value="AB HYDROLASE-1 DOMAIN-CONTAINING PROTEIN"/>
    <property type="match status" value="1"/>
</dbReference>
<organism evidence="2 3">
    <name type="scientific">Flexivirga aerilata</name>
    <dbReference type="NCBI Taxonomy" id="1656889"/>
    <lineage>
        <taxon>Bacteria</taxon>
        <taxon>Bacillati</taxon>
        <taxon>Actinomycetota</taxon>
        <taxon>Actinomycetes</taxon>
        <taxon>Micrococcales</taxon>
        <taxon>Dermacoccaceae</taxon>
        <taxon>Flexivirga</taxon>
    </lineage>
</organism>
<protein>
    <submittedName>
        <fullName evidence="2">Poly(3-hydroxyalkanoate) depolymerase</fullName>
    </submittedName>
</protein>
<comment type="caution">
    <text evidence="2">The sequence shown here is derived from an EMBL/GenBank/DDBJ whole genome shotgun (WGS) entry which is preliminary data.</text>
</comment>
<dbReference type="PANTHER" id="PTHR43433">
    <property type="entry name" value="HYDROLASE, ALPHA/BETA FOLD FAMILY PROTEIN"/>
    <property type="match status" value="1"/>
</dbReference>
<dbReference type="InterPro" id="IPR029058">
    <property type="entry name" value="AB_hydrolase_fold"/>
</dbReference>
<feature type="domain" description="AB hydrolase-1" evidence="1">
    <location>
        <begin position="20"/>
        <end position="243"/>
    </location>
</feature>
<dbReference type="InterPro" id="IPR050471">
    <property type="entry name" value="AB_hydrolase"/>
</dbReference>
<dbReference type="Pfam" id="PF00561">
    <property type="entry name" value="Abhydrolase_1"/>
    <property type="match status" value="1"/>
</dbReference>
<dbReference type="PRINTS" id="PR00111">
    <property type="entry name" value="ABHYDROLASE"/>
</dbReference>
<dbReference type="InterPro" id="IPR000073">
    <property type="entry name" value="AB_hydrolase_1"/>
</dbReference>
<dbReference type="AlphaFoldDB" id="A0A849ABR5"/>
<gene>
    <name evidence="2" type="primary">phaZ</name>
    <name evidence="2" type="ORF">HJ588_01385</name>
</gene>
<name>A0A849ABR5_9MICO</name>
<dbReference type="NCBIfam" id="TIGR02240">
    <property type="entry name" value="PHA_depoly_arom"/>
    <property type="match status" value="1"/>
</dbReference>
<evidence type="ECO:0000259" key="1">
    <source>
        <dbReference type="Pfam" id="PF00561"/>
    </source>
</evidence>